<organism evidence="3 4">
    <name type="scientific">Myxozyma melibiosi</name>
    <dbReference type="NCBI Taxonomy" id="54550"/>
    <lineage>
        <taxon>Eukaryota</taxon>
        <taxon>Fungi</taxon>
        <taxon>Dikarya</taxon>
        <taxon>Ascomycota</taxon>
        <taxon>Saccharomycotina</taxon>
        <taxon>Lipomycetes</taxon>
        <taxon>Lipomycetales</taxon>
        <taxon>Lipomycetaceae</taxon>
        <taxon>Myxozyma</taxon>
    </lineage>
</organism>
<feature type="coiled-coil region" evidence="1">
    <location>
        <begin position="186"/>
        <end position="213"/>
    </location>
</feature>
<reference evidence="3 4" key="1">
    <citation type="submission" date="2024-03" db="EMBL/GenBank/DDBJ databases">
        <title>Genome-scale model development and genomic sequencing of the oleaginous clade Lipomyces.</title>
        <authorList>
            <consortium name="Lawrence Berkeley National Laboratory"/>
            <person name="Czajka J.J."/>
            <person name="Han Y."/>
            <person name="Kim J."/>
            <person name="Mondo S.J."/>
            <person name="Hofstad B.A."/>
            <person name="Robles A."/>
            <person name="Haridas S."/>
            <person name="Riley R."/>
            <person name="LaButti K."/>
            <person name="Pangilinan J."/>
            <person name="Andreopoulos W."/>
            <person name="Lipzen A."/>
            <person name="Yan J."/>
            <person name="Wang M."/>
            <person name="Ng V."/>
            <person name="Grigoriev I.V."/>
            <person name="Spatafora J.W."/>
            <person name="Magnuson J.K."/>
            <person name="Baker S.E."/>
            <person name="Pomraning K.R."/>
        </authorList>
    </citation>
    <scope>NUCLEOTIDE SEQUENCE [LARGE SCALE GENOMIC DNA]</scope>
    <source>
        <strain evidence="3 4">Phaff 52-87</strain>
    </source>
</reference>
<feature type="compositionally biased region" description="Low complexity" evidence="2">
    <location>
        <begin position="297"/>
        <end position="312"/>
    </location>
</feature>
<accession>A0ABR1FCA3</accession>
<protein>
    <recommendedName>
        <fullName evidence="5">SWI5-dependent HO expression protein 3</fullName>
    </recommendedName>
</protein>
<gene>
    <name evidence="3" type="ORF">BZA70DRAFT_286844</name>
</gene>
<evidence type="ECO:0000256" key="2">
    <source>
        <dbReference type="SAM" id="MobiDB-lite"/>
    </source>
</evidence>
<dbReference type="EMBL" id="JBBJBU010000001">
    <property type="protein sequence ID" value="KAK7207487.1"/>
    <property type="molecule type" value="Genomic_DNA"/>
</dbReference>
<dbReference type="RefSeq" id="XP_064770520.1">
    <property type="nucleotide sequence ID" value="XM_064913901.1"/>
</dbReference>
<evidence type="ECO:0000313" key="3">
    <source>
        <dbReference type="EMBL" id="KAK7207487.1"/>
    </source>
</evidence>
<feature type="region of interest" description="Disordered" evidence="2">
    <location>
        <begin position="266"/>
        <end position="322"/>
    </location>
</feature>
<dbReference type="Proteomes" id="UP001498771">
    <property type="component" value="Unassembled WGS sequence"/>
</dbReference>
<sequence>MDLRSILNEPVEDVYAPHTKRSLTIKSEPLGETSLERLIDHNSMIKNLRHDLQETNERLSKIDKELSTFKETHCDLLERFENYGDAIGAEIKTLRAAEVVANQTEKRATRGENEEKRLLEQFSKLTIRQDAAAKTLADQANGNDQAISADISSLSVLQDTLQTEVAELQVKVKKNSDEADQVRVDYQRESSRAAELCREVEDAKELGAELARKASGEAMRLRAEQRDMDLQARDSVIDELSIQISNLEDTLRRLELDQQQRIAKYSASRPANGYSSRRTRSPAVSTLSRGCSPGTFNSQQSNSNNNSSSTSSGHPLQQSQIV</sequence>
<feature type="coiled-coil region" evidence="1">
    <location>
        <begin position="38"/>
        <end position="72"/>
    </location>
</feature>
<evidence type="ECO:0000313" key="4">
    <source>
        <dbReference type="Proteomes" id="UP001498771"/>
    </source>
</evidence>
<keyword evidence="1" id="KW-0175">Coiled coil</keyword>
<proteinExistence type="predicted"/>
<feature type="compositionally biased region" description="Polar residues" evidence="2">
    <location>
        <begin position="313"/>
        <end position="322"/>
    </location>
</feature>
<comment type="caution">
    <text evidence="3">The sequence shown here is derived from an EMBL/GenBank/DDBJ whole genome shotgun (WGS) entry which is preliminary data.</text>
</comment>
<evidence type="ECO:0000256" key="1">
    <source>
        <dbReference type="SAM" id="Coils"/>
    </source>
</evidence>
<keyword evidence="4" id="KW-1185">Reference proteome</keyword>
<evidence type="ECO:0008006" key="5">
    <source>
        <dbReference type="Google" id="ProtNLM"/>
    </source>
</evidence>
<name>A0ABR1FCA3_9ASCO</name>
<dbReference type="GeneID" id="90039413"/>